<dbReference type="InterPro" id="IPR036097">
    <property type="entry name" value="HisK_dim/P_sf"/>
</dbReference>
<dbReference type="AlphaFoldDB" id="F8GTU5"/>
<dbReference type="InterPro" id="IPR036890">
    <property type="entry name" value="HATPase_C_sf"/>
</dbReference>
<dbReference type="Proteomes" id="UP000006798">
    <property type="component" value="Chromosome 2"/>
</dbReference>
<dbReference type="GO" id="GO:0000155">
    <property type="term" value="F:phosphorelay sensor kinase activity"/>
    <property type="evidence" value="ECO:0007669"/>
    <property type="project" value="InterPro"/>
</dbReference>
<evidence type="ECO:0000256" key="2">
    <source>
        <dbReference type="ARBA" id="ARBA00012438"/>
    </source>
</evidence>
<organism evidence="5 6">
    <name type="scientific">Cupriavidus necator (strain ATCC 43291 / DSM 13513 / CCUG 52238 / LMG 8453 / N-1)</name>
    <name type="common">Ralstonia eutropha</name>
    <dbReference type="NCBI Taxonomy" id="1042878"/>
    <lineage>
        <taxon>Bacteria</taxon>
        <taxon>Pseudomonadati</taxon>
        <taxon>Pseudomonadota</taxon>
        <taxon>Betaproteobacteria</taxon>
        <taxon>Burkholderiales</taxon>
        <taxon>Burkholderiaceae</taxon>
        <taxon>Cupriavidus</taxon>
    </lineage>
</organism>
<dbReference type="SUPFAM" id="SSF55874">
    <property type="entry name" value="ATPase domain of HSP90 chaperone/DNA topoisomerase II/histidine kinase"/>
    <property type="match status" value="1"/>
</dbReference>
<proteinExistence type="predicted"/>
<keyword evidence="5" id="KW-0808">Transferase</keyword>
<evidence type="ECO:0000313" key="6">
    <source>
        <dbReference type="Proteomes" id="UP000006798"/>
    </source>
</evidence>
<dbReference type="EMBL" id="CP002878">
    <property type="protein sequence ID" value="AEI81261.1"/>
    <property type="molecule type" value="Genomic_DNA"/>
</dbReference>
<evidence type="ECO:0000256" key="4">
    <source>
        <dbReference type="SAM" id="MobiDB-lite"/>
    </source>
</evidence>
<evidence type="ECO:0000256" key="3">
    <source>
        <dbReference type="ARBA" id="ARBA00022553"/>
    </source>
</evidence>
<dbReference type="KEGG" id="cnc:CNE_2c23130"/>
<protein>
    <recommendedName>
        <fullName evidence="2">histidine kinase</fullName>
        <ecNumber evidence="2">2.7.13.3</ecNumber>
    </recommendedName>
</protein>
<gene>
    <name evidence="5" type="ordered locus">CNE_2c23130</name>
</gene>
<evidence type="ECO:0000256" key="1">
    <source>
        <dbReference type="ARBA" id="ARBA00000085"/>
    </source>
</evidence>
<dbReference type="InterPro" id="IPR003661">
    <property type="entry name" value="HisK_dim/P_dom"/>
</dbReference>
<dbReference type="Gene3D" id="1.10.287.130">
    <property type="match status" value="1"/>
</dbReference>
<name>F8GTU5_CUPNN</name>
<accession>F8GTU5</accession>
<feature type="region of interest" description="Disordered" evidence="4">
    <location>
        <begin position="29"/>
        <end position="49"/>
    </location>
</feature>
<evidence type="ECO:0000313" key="5">
    <source>
        <dbReference type="EMBL" id="AEI81261.1"/>
    </source>
</evidence>
<dbReference type="SUPFAM" id="SSF47384">
    <property type="entry name" value="Homodimeric domain of signal transducing histidine kinase"/>
    <property type="match status" value="1"/>
</dbReference>
<reference evidence="5 6" key="1">
    <citation type="journal article" date="2011" name="J. Bacteriol.">
        <title>Complete genome sequence of the type strain Cupriavidus necator N-1.</title>
        <authorList>
            <person name="Poehlein A."/>
            <person name="Kusian B."/>
            <person name="Friedrich B."/>
            <person name="Daniel R."/>
            <person name="Bowien B."/>
        </authorList>
    </citation>
    <scope>NUCLEOTIDE SEQUENCE [LARGE SCALE GENOMIC DNA]</scope>
    <source>
        <strain evidence="6">ATCC 43291 / DSM 13513 / CCUG 52238 / LMG 8453 / N-1</strain>
    </source>
</reference>
<keyword evidence="5" id="KW-0418">Kinase</keyword>
<comment type="catalytic activity">
    <reaction evidence="1">
        <text>ATP + protein L-histidine = ADP + protein N-phospho-L-histidine.</text>
        <dbReference type="EC" id="2.7.13.3"/>
    </reaction>
</comment>
<dbReference type="PANTHER" id="PTHR43547:SF2">
    <property type="entry name" value="HYBRID SIGNAL TRANSDUCTION HISTIDINE KINASE C"/>
    <property type="match status" value="1"/>
</dbReference>
<dbReference type="CDD" id="cd00082">
    <property type="entry name" value="HisKA"/>
    <property type="match status" value="1"/>
</dbReference>
<dbReference type="HOGENOM" id="CLU_920449_0_0_4"/>
<sequence length="302" mass="32360">MPADRSALCSTFLASVQCIQPGQCGRGRANAEPHMTQQPAQSAMPDAPLSSPAAAVRSVQEVSALIEQSAHDLRSALNAIQSWAYVLDRAFDTTPAPAQRALDGIRSGTQQQLALIEEMEEAVRLLADEGAPRWQRLDLLALTAQAVADRRPAAEARGVLLSPVATDGTVESSESAYLIDGDAVRLAPLLRHLLVHCIWRAPAGGSVAVHVFSEPDHVKLRITESPPLDQQRSASRLAALTDFFGRRAAPDGATPARQSSALLLTRRMVEMHGAALSAESDGCDSDRISVCIVVRFPRHMQA</sequence>
<dbReference type="PANTHER" id="PTHR43547">
    <property type="entry name" value="TWO-COMPONENT HISTIDINE KINASE"/>
    <property type="match status" value="1"/>
</dbReference>
<dbReference type="Gene3D" id="3.30.565.10">
    <property type="entry name" value="Histidine kinase-like ATPase, C-terminal domain"/>
    <property type="match status" value="1"/>
</dbReference>
<dbReference type="EC" id="2.7.13.3" evidence="2"/>
<keyword evidence="3" id="KW-0597">Phosphoprotein</keyword>